<dbReference type="OrthoDB" id="132045at2157"/>
<dbReference type="EMBL" id="CP029289">
    <property type="protein sequence ID" value="AWR93252.1"/>
    <property type="molecule type" value="Genomic_DNA"/>
</dbReference>
<dbReference type="SUPFAM" id="SSF52540">
    <property type="entry name" value="P-loop containing nucleoside triphosphate hydrolases"/>
    <property type="match status" value="1"/>
</dbReference>
<evidence type="ECO:0008006" key="3">
    <source>
        <dbReference type="Google" id="ProtNLM"/>
    </source>
</evidence>
<reference evidence="1 2" key="1">
    <citation type="submission" date="2018-05" db="EMBL/GenBank/DDBJ databases">
        <title>Complete Genome Sequences of Extremely Thermoacidophilic, Metal-Mobilizing Type-Strain Members of the Archaeal Family Sulfolobaceae: Acidianus brierleyi DSM-1651T, Acidianus sulfidivorans DSM-18786T, Metallosphaera hakonensis DSM-7519T, and Metallosphaera prunae DSM-10039T.</title>
        <authorList>
            <person name="Counts J.A."/>
            <person name="Kelly R.M."/>
        </authorList>
    </citation>
    <scope>NUCLEOTIDE SEQUENCE [LARGE SCALE GENOMIC DNA]</scope>
    <source>
        <strain evidence="1 2">DSM 1651</strain>
    </source>
</reference>
<dbReference type="Proteomes" id="UP000248044">
    <property type="component" value="Chromosome"/>
</dbReference>
<evidence type="ECO:0000313" key="2">
    <source>
        <dbReference type="Proteomes" id="UP000248044"/>
    </source>
</evidence>
<dbReference type="AlphaFoldDB" id="A0A2U9IB59"/>
<dbReference type="GeneID" id="36830515"/>
<dbReference type="Gene3D" id="3.40.50.300">
    <property type="entry name" value="P-loop containing nucleotide triphosphate hydrolases"/>
    <property type="match status" value="1"/>
</dbReference>
<dbReference type="InterPro" id="IPR027417">
    <property type="entry name" value="P-loop_NTPase"/>
</dbReference>
<organism evidence="1 2">
    <name type="scientific">Acidianus brierleyi</name>
    <dbReference type="NCBI Taxonomy" id="41673"/>
    <lineage>
        <taxon>Archaea</taxon>
        <taxon>Thermoproteota</taxon>
        <taxon>Thermoprotei</taxon>
        <taxon>Sulfolobales</taxon>
        <taxon>Sulfolobaceae</taxon>
        <taxon>Acidianus</taxon>
    </lineage>
</organism>
<proteinExistence type="predicted"/>
<sequence length="130" mass="14836">MLLIFFDERPKETRENLYDRDEELSLLQSAISEPIVPLTGIRRIGKTSILKVFLNNINLPYALIDARISLSSYRALYTIFSDILSQINRKKSIKSILQHFSGISILGVNISLSWDPKERASILLKVFILG</sequence>
<gene>
    <name evidence="1" type="ORF">DFR85_00125</name>
</gene>
<dbReference type="PANTHER" id="PTHR34301">
    <property type="entry name" value="DNA-BINDING PROTEIN-RELATED"/>
    <property type="match status" value="1"/>
</dbReference>
<protein>
    <recommendedName>
        <fullName evidence="3">ATPase domain-containing protein</fullName>
    </recommendedName>
</protein>
<name>A0A2U9IB59_9CREN</name>
<dbReference type="KEGG" id="abri:DFR85_00125"/>
<accession>A0A2U9IB59</accession>
<dbReference type="RefSeq" id="WP_110269137.1">
    <property type="nucleotide sequence ID" value="NZ_CP029289.2"/>
</dbReference>
<keyword evidence="2" id="KW-1185">Reference proteome</keyword>
<evidence type="ECO:0000313" key="1">
    <source>
        <dbReference type="EMBL" id="AWR93252.1"/>
    </source>
</evidence>
<dbReference type="PANTHER" id="PTHR34301:SF8">
    <property type="entry name" value="ATPASE DOMAIN-CONTAINING PROTEIN"/>
    <property type="match status" value="1"/>
</dbReference>